<feature type="compositionally biased region" description="Polar residues" evidence="1">
    <location>
        <begin position="1285"/>
        <end position="1300"/>
    </location>
</feature>
<dbReference type="InterPro" id="IPR006626">
    <property type="entry name" value="PbH1"/>
</dbReference>
<name>A0A518GG20_9BACT</name>
<evidence type="ECO:0000256" key="1">
    <source>
        <dbReference type="SAM" id="MobiDB-lite"/>
    </source>
</evidence>
<dbReference type="OrthoDB" id="247526at2"/>
<feature type="region of interest" description="Disordered" evidence="1">
    <location>
        <begin position="1321"/>
        <end position="1340"/>
    </location>
</feature>
<reference evidence="4 5" key="1">
    <citation type="submission" date="2019-02" db="EMBL/GenBank/DDBJ databases">
        <title>Deep-cultivation of Planctomycetes and their phenomic and genomic characterization uncovers novel biology.</title>
        <authorList>
            <person name="Wiegand S."/>
            <person name="Jogler M."/>
            <person name="Boedeker C."/>
            <person name="Pinto D."/>
            <person name="Vollmers J."/>
            <person name="Rivas-Marin E."/>
            <person name="Kohn T."/>
            <person name="Peeters S.H."/>
            <person name="Heuer A."/>
            <person name="Rast P."/>
            <person name="Oberbeckmann S."/>
            <person name="Bunk B."/>
            <person name="Jeske O."/>
            <person name="Meyerdierks A."/>
            <person name="Storesund J.E."/>
            <person name="Kallscheuer N."/>
            <person name="Luecker S."/>
            <person name="Lage O.M."/>
            <person name="Pohl T."/>
            <person name="Merkel B.J."/>
            <person name="Hornburger P."/>
            <person name="Mueller R.-W."/>
            <person name="Bruemmer F."/>
            <person name="Labrenz M."/>
            <person name="Spormann A.M."/>
            <person name="Op den Camp H."/>
            <person name="Overmann J."/>
            <person name="Amann R."/>
            <person name="Jetten M.S.M."/>
            <person name="Mascher T."/>
            <person name="Medema M.H."/>
            <person name="Devos D.P."/>
            <person name="Kaster A.-K."/>
            <person name="Ovreas L."/>
            <person name="Rohde M."/>
            <person name="Galperin M.Y."/>
            <person name="Jogler C."/>
        </authorList>
    </citation>
    <scope>NUCLEOTIDE SEQUENCE [LARGE SCALE GENOMIC DNA]</scope>
    <source>
        <strain evidence="4 5">Q31a</strain>
    </source>
</reference>
<dbReference type="PROSITE" id="PS00018">
    <property type="entry name" value="EF_HAND_1"/>
    <property type="match status" value="1"/>
</dbReference>
<dbReference type="Pfam" id="PF00404">
    <property type="entry name" value="Dockerin_1"/>
    <property type="match status" value="1"/>
</dbReference>
<dbReference type="EMBL" id="CP036298">
    <property type="protein sequence ID" value="QDV27539.1"/>
    <property type="molecule type" value="Genomic_DNA"/>
</dbReference>
<protein>
    <recommendedName>
        <fullName evidence="6">Dockerin type I repeat protein</fullName>
    </recommendedName>
</protein>
<dbReference type="GO" id="GO:0004553">
    <property type="term" value="F:hydrolase activity, hydrolyzing O-glycosyl compounds"/>
    <property type="evidence" value="ECO:0007669"/>
    <property type="project" value="InterPro"/>
</dbReference>
<organism evidence="4 5">
    <name type="scientific">Aureliella helgolandensis</name>
    <dbReference type="NCBI Taxonomy" id="2527968"/>
    <lineage>
        <taxon>Bacteria</taxon>
        <taxon>Pseudomonadati</taxon>
        <taxon>Planctomycetota</taxon>
        <taxon>Planctomycetia</taxon>
        <taxon>Pirellulales</taxon>
        <taxon>Pirellulaceae</taxon>
        <taxon>Aureliella</taxon>
    </lineage>
</organism>
<dbReference type="GO" id="GO:0000272">
    <property type="term" value="P:polysaccharide catabolic process"/>
    <property type="evidence" value="ECO:0007669"/>
    <property type="project" value="InterPro"/>
</dbReference>
<gene>
    <name evidence="4" type="ORF">Q31a_59280</name>
</gene>
<feature type="compositionally biased region" description="Polar residues" evidence="1">
    <location>
        <begin position="1329"/>
        <end position="1340"/>
    </location>
</feature>
<dbReference type="Gene3D" id="1.10.1330.10">
    <property type="entry name" value="Dockerin domain"/>
    <property type="match status" value="1"/>
</dbReference>
<keyword evidence="5" id="KW-1185">Reference proteome</keyword>
<proteinExistence type="predicted"/>
<evidence type="ECO:0000259" key="2">
    <source>
        <dbReference type="Pfam" id="PF04151"/>
    </source>
</evidence>
<feature type="domain" description="GEVED" evidence="3">
    <location>
        <begin position="4604"/>
        <end position="4680"/>
    </location>
</feature>
<dbReference type="SUPFAM" id="SSF63446">
    <property type="entry name" value="Type I dockerin domain"/>
    <property type="match status" value="1"/>
</dbReference>
<dbReference type="InterPro" id="IPR002105">
    <property type="entry name" value="Dockerin_1_rpt"/>
</dbReference>
<feature type="region of interest" description="Disordered" evidence="1">
    <location>
        <begin position="1279"/>
        <end position="1300"/>
    </location>
</feature>
<dbReference type="KEGG" id="ahel:Q31a_59280"/>
<accession>A0A518GG20</accession>
<evidence type="ECO:0000259" key="3">
    <source>
        <dbReference type="Pfam" id="PF20009"/>
    </source>
</evidence>
<dbReference type="SMART" id="SM00710">
    <property type="entry name" value="PbH1"/>
    <property type="match status" value="11"/>
</dbReference>
<dbReference type="Pfam" id="PF20009">
    <property type="entry name" value="GEVED"/>
    <property type="match status" value="1"/>
</dbReference>
<evidence type="ECO:0008006" key="6">
    <source>
        <dbReference type="Google" id="ProtNLM"/>
    </source>
</evidence>
<dbReference type="InterPro" id="IPR045474">
    <property type="entry name" value="GEVED"/>
</dbReference>
<evidence type="ECO:0000313" key="5">
    <source>
        <dbReference type="Proteomes" id="UP000318017"/>
    </source>
</evidence>
<dbReference type="InterPro" id="IPR018247">
    <property type="entry name" value="EF_Hand_1_Ca_BS"/>
</dbReference>
<dbReference type="InterPro" id="IPR036439">
    <property type="entry name" value="Dockerin_dom_sf"/>
</dbReference>
<feature type="domain" description="Peptidase C-terminal archaeal/bacterial" evidence="2">
    <location>
        <begin position="3203"/>
        <end position="3274"/>
    </location>
</feature>
<dbReference type="RefSeq" id="WP_145085090.1">
    <property type="nucleotide sequence ID" value="NZ_CP036298.1"/>
</dbReference>
<dbReference type="Pfam" id="PF04151">
    <property type="entry name" value="PPC"/>
    <property type="match status" value="2"/>
</dbReference>
<dbReference type="Proteomes" id="UP000318017">
    <property type="component" value="Chromosome"/>
</dbReference>
<dbReference type="InterPro" id="IPR007280">
    <property type="entry name" value="Peptidase_C_arc/bac"/>
</dbReference>
<feature type="domain" description="Peptidase C-terminal archaeal/bacterial" evidence="2">
    <location>
        <begin position="1808"/>
        <end position="1861"/>
    </location>
</feature>
<dbReference type="Gene3D" id="2.60.120.380">
    <property type="match status" value="4"/>
</dbReference>
<sequence>MAACGLSKSRKLFARTRLQKRSSVRRVLLETLEARQLLAVGPQLLSIQPNTGDLLESGDILNTPPKELVFRFDDSTGIDPNSLDGIRIVRSGDDGLFERASRATDFGTGGQTLVEFYAQEPGQAGNGIEIQFTKVSRNDTRAPIIRVSGRTISVELNSNPTLETRVEDILQAFAQDGDSAASDQVYALRLRGSQTIGIGRTTDATQPLVLTGANSAKASTDFNQGNNLQVRLVARDSGNNGLGITVSVTARDRGVAGAPLVTVNGKAINVELNSNPRYASTVQEFVDALNASDSLSSQLIEAQLVSGVGATRIGNAPITYSPMELTGVTDIEIVPAYVGIGDSDREVIFRFADPLPDDNYRIEILGQGIRTLTNISGQPFNGGASQSVAFELNLGAQVASVVPQPVTIDPATGAVTWDRTSEIDVYLSPDQMIDLSTVSTVNGLSLPQLTAERGTLYIQNSDTIVFTTGTGQTGVLNPQFYQLHSPQGTLTTADDPAAEFPVRIRYYPEANRVSLRFSRDLDRYAPAGGELRLRIGTNETVPLAPAIVDGLTVDPSDTLAGAQDLSSVWTPGAGGSQSVLIDSEIKNTSPLLLDFPGGSDEPGNRQIQIQDNLRLGADSVDGSSVIFYNFQGQLGVLNGSTLLNAITETQKQRVREVLSLYEQYIGVRFIESANLGMTIGVGDMRAIVPFPDVVGGTTPGVAENNQAGFTFYEAGNLISNGQPGTVLDIQDFSDADLNQFGGEFMRAAMQAVGKLLGLGDADELQQMTIQSFASVFAPGVGTEIVMPGDADILHGQYLYRPDSKDIDLYQFKLPIGGKISIEAFAERMNEASLLDSQIRLFQETPDGWQEVASNNDHYSTDSFLELELGQGNYIVGVSASGNATYDPAIADSGIGGRSEGRYQLRMDFQPPADSVLRDGDTQTGTEFDGDADGSPGGVFNFWFRPSNASNTKFVNKAASTSGNGSLATPYKNINAALTAAVPGDVVRILGNGGADKNFATSTDNLAYEIGFDNLGNALPDGSTFDVPKDVSVMIDAGAILKMRRSRVGVGSTSVNVDRSAGSLLVLGTPTLQTASGNILTDASGNALSGSVFFTSLNDASLGKNANPNVVGSTPVAGDWGGLDFRARVDAANPARENLEDQGIFLNWVSNADIRYGGGQVVVDGLSQVVTPIQLVDSRPAIINSDIVTSADAAMSATPDSFLESNFHSPLEQGAVIPFTVDYDRVGPEIYGNHLVGNSINGMQIRVRTPSAVEKLTVSGRFDDTDIVHYIPENLEIQGTPGGALQNEQAPSSTGTRLASQAGGTLGAGSYTYVFTTIDSAGNEGPASEPTRSLSKGSSTGSIVLSNLPSAVSRIYRSSANGSGPYILVGQPAASVGTFIDNGSDLGVTLVNRLPSVSARLDARLTIDPGIVVKSQGARIDVQTGGQLIAEGTDGNPVVFTSLNDNRYGAGGTFDTANRAGTQAAAAGDWGGIYVGHTSKASLDYAVIAFGGGTTRVEGGFSDFSAIEVHQADLRLTHSRIELNANGSTTTTDEDRGGRGTNSASTIFIRAAQPIIVDNTIINNAGPAVSANVSALNNIATEDYGRSTGLSQRYELGTGNHGPLIAENRLDNNGINGMVVRGGSLTTEGIWDDTSIVHVVQDEITVNDYHSYGGLRLNSSSNQSLVVKLSGVDAGFTATGTPLDNANRIGGSVQIIGQPGFPVILTSLNDNTVGAGFDLLGNVQSSTNNGVATAPAAGDWRSILLETYSNDRNVSIVSESESTITTAPRTNETPSKGQYLGALAENLKAGDENNRLGFQIQGVIAAPSDVDVYTFTAKAGTEVWLDIDRTDNSLDTVVELVDANGNTLALSDNSLSEESNPSSLFVSPQLSSVSVNPLRSSAPELYYSSAQGTPKDLFSTNPKDAGLRVSLPGQPGTSNLYHIRVRSSNLTTADSLLTPAEQMAKLTDAGKVTQGVTSGNYQLQVRLTEIDEVPGSSISYADIRYAQTGIRLVGVPGNSPLLGENAEVEANNNAFAGAQALGNLLQTNRQAISVAGNLDSNTDVDWFSFDIDYQSIRPTSIREYFSTILDVDYANGIGRPDTSMYVFNANGSLILGGLGSNVVDDQASPLNAAGNADLSRGSAGNLDPYVGTYELPAGRYFVAMTNSSRMPEVIDQFTNPTSTTPLLRLQPIESIQLIAEEHVGFNGGSTANAPIIPDLFTPTAEVEYGLGDLILYVSRDPGALDSSQTQIFTVNPFTGERQLGFNSTQNFDVQDIAFRDNGELRAFDRAVLGGVTGDLDNLVDYITVDTGTGGFTVTGASGMQTFHQETDTATPPVTTAVDSDDAMNPEAITFGTVLGQERGYFVGNRPTPAGIAPAFYGPPQSLANVGTTRPGPSYFTNILYEFDENTGAAISNGNDKTGAAQGADAGTAVRERGYIETRDLSGNQSTLLVTTETTSSAGGQAAFSIRDGNTFTLVDRTTGVPFNLNFEFDFGPEARINYDPLTARSIRDEMQFIVDGALYEFDTGSVLVVDALNGAGIADSSTVRIQNAAGTEVVFEFDNNGSVNGVGNVAIPYQIGSSQAVLVRALAEAISFQPGFGVQAEYVAGSNRISLIGASDTEPAVLTGSGISLSGNLGVSDPAAVRIPISEAATERQLVDAITQAMPGNIAVSYESGRINFSGALTADFQDLASTGIFVDQGSSGATRPGFIVIKALATDTAETTASRIATAINDLGTVGLSATTSGDNVQLFGATIGNAGPLSAAGIAPGGLVTGIATIGNTLYAVSDAGGLYQVNSPSSTRTGNIATYVQSSYDLVGIQFTGLVAGPSATRNDAGFTPGARLDGGTDLTGGTQVLFGIDVNGVVYAFNTSGQLQPVFANGATSVATGLSGANGLALAPLQTNPWTVTTGSDNTNREGDAGHGLPVTPNGTRFPNQDGGSSFYFGDSRAGNPNYNFAGGAAGAIESVPFSLAGLSAGDLPTLYFNYFLETENSDSFPGNNMEDAFRVYASGEDGNWVLLATNDAARDDTERQELFDNTGTWRQARLSLDALAGQENVKLRIEFSTAGGFGYGLQGGRGAEIRTLAGSRLTDGESLQIGGQRFEIEMGPTLTLPGGSALTSGDSITIEGNRYVFSDGTGAAVLAPDIAVPFAATDSSEDIANALRAAIQSVPAVATIKGGLSFSTESNEIISNATIINSNGQSVRLVGSGTIGDNTTIADPATDVDLVRIEVPAGATVNIRVNAAAIGSPLDSYLRVFDEQGVEIAANDNGAGGSDSLLSFAPSEAGVYFVGVSGSGNDAYNPALAGTAVAASMGAYEMQIDILRQVNPIVTNNRIQLLGASAVRVNSGNAIVLQGAEGTNGLPIRVSADMTTEEVALALQQAVADHFANGVTSVYKLRGGDTLDMTGLTVTDAGPFGVTQSFVGDQTGAFNSTSRAQNNNFEGVYVDDIIIGIAGRGEMVLGDTGNNTNFVADPDATNQILTGPYQLEIRGGDAYGIPTTTGFVITDSFTPDSRQAPGLAIQFNDASSMIAGDTFTVSDGPRLVTFEMDDVNDTRPVSAGNIALPFNTAVVNALTGGTTSETGNQIAARFRDLLNSSVVQQKISVAGNLVNNDRTGASSDTVVLIGNASTVVPLSIGTKIVSNGTGAQNRERPQGQIVINGTRVSNSTDFGIDIAAAPRDPVTNAPLTGSPRNTVTLNQERLAPGAVVMNSELLFNGQGGISVSGDTAGAGIPPAAVPFVRLVNNTVIGGSVTAVTDLTPEIFNNQIFDLGALAFADAVVSYNPSIVGGPAPLTGLDVATDALGVPDFSGTGEPVAGEGAVSLGRGGTITLEFQDNFLTGSNDASPDLMIFEVRDSEEVLVEISADGTNFTSVGRASAALPTINIDAFGFNSNSRIAFVRLTDVSTQGAQTGDSVGADIDAVGALTSVAADIYVGGGTGISVTSNSTATLLNNVVVNTSTGINVDNSSASTVVGGTVFQRNTSNVAGSATIGQFPNMVGANVPMFVDIAAGNLYPAPSSPLIDSSIDSLQDRPSIVAVKAPLGLATSPIQAPRSDINGQLRVDDPAVETPSGLGENVFKDRGAQDRADFVGPSVVMTNPVDNDLAGQDRNPSDSIVELSNVSLRYFDIQMFDGLEPTDPNRGAGIDHSTVTGSSVLVYRDGVPLVEGVNYTFGYDSTNGVIRLTPLTGVWPSESVYTVRFVNTTESAIVAQAANAYQDGDTFDILDTTGSRTSFEFDLGYLLTVPAGDDVTPPVVDGTKFVLDDGSRRLTFEFDSNGVVSADTTTIAIGTAPTAESVARAMENAINNSGLSVTVSEIAAGQLQIQGSRLTQLDPQDSGLTVVGQPGVRTAFGIQIPLEAGVPAGVDDGQFFVVDRSGSPVVFELDTNGITQPDTIPVRFSAGGSAADIGQALVDAINSAALGLSPTYAGDGLITLGGDANTSLDMTGTTLTQSGLAAQPAAIAIALSADPNVSASDVASAIEQAIDAENITGITTTQFGGRVILEGASGVAGVGAGTIGSIQDLAGNPLKSNQLDGSTTLTIVLGEGLDYGDAPAPYKSTKAEGGPSHTVVSGLSLGATVSVDADAKLTNADNDDGLTFTSTIYSAFSADGVITVNNTTGKAGYVSLWIDFNGDGNFANSERILAAEQVTGSTVPFTFSIPEGLTTGETYARVRLSTDASSITSPTGTSPDGEVEDHLITLEGNPYQNQRVLLGTGGTNVGNLDVSNDGFISPIDVLQVITYLNSGRPNQLTLPVNTDFQFLDVNGDGVVAPIDALVVINYLNSLSPVVGGEGEGEGEAGSTSTEIQTVLASDWAPGLETRLASPTTPERSELAQDAVNDLALLDSEEDDSAAYLAAASQSALDSLDSVWAELDSDDADDSLVGDDSLSAKLLSDLLG</sequence>
<evidence type="ECO:0000313" key="4">
    <source>
        <dbReference type="EMBL" id="QDV27539.1"/>
    </source>
</evidence>